<sequence>MLLLLKSCDDDSSDEVDEEGEMLALRLFSGLILTYLKGVTHLNLLKVASNQDNLDKD</sequence>
<reference evidence="2" key="1">
    <citation type="submission" date="2011-08" db="EMBL/GenBank/DDBJ databases">
        <authorList>
            <person name="Rombauts S."/>
        </authorList>
    </citation>
    <scope>NUCLEOTIDE SEQUENCE</scope>
    <source>
        <strain evidence="2">London</strain>
    </source>
</reference>
<dbReference type="Proteomes" id="UP000015104">
    <property type="component" value="Unassembled WGS sequence"/>
</dbReference>
<keyword evidence="2" id="KW-1185">Reference proteome</keyword>
<evidence type="ECO:0000313" key="2">
    <source>
        <dbReference type="Proteomes" id="UP000015104"/>
    </source>
</evidence>
<reference evidence="1" key="2">
    <citation type="submission" date="2015-06" db="UniProtKB">
        <authorList>
            <consortium name="EnsemblMetazoa"/>
        </authorList>
    </citation>
    <scope>IDENTIFICATION</scope>
</reference>
<dbReference type="EnsemblMetazoa" id="tetur04g07530.1">
    <property type="protein sequence ID" value="tetur04g07530.1"/>
    <property type="gene ID" value="tetur04g07530"/>
</dbReference>
<dbReference type="EMBL" id="CAEY01001374">
    <property type="status" value="NOT_ANNOTATED_CDS"/>
    <property type="molecule type" value="Genomic_DNA"/>
</dbReference>
<protein>
    <submittedName>
        <fullName evidence="1">Uncharacterized protein</fullName>
    </submittedName>
</protein>
<evidence type="ECO:0000313" key="1">
    <source>
        <dbReference type="EnsemblMetazoa" id="tetur04g07530.1"/>
    </source>
</evidence>
<dbReference type="HOGENOM" id="CLU_2999035_0_0_1"/>
<proteinExistence type="predicted"/>
<name>T1K362_TETUR</name>
<organism evidence="1 2">
    <name type="scientific">Tetranychus urticae</name>
    <name type="common">Two-spotted spider mite</name>
    <dbReference type="NCBI Taxonomy" id="32264"/>
    <lineage>
        <taxon>Eukaryota</taxon>
        <taxon>Metazoa</taxon>
        <taxon>Ecdysozoa</taxon>
        <taxon>Arthropoda</taxon>
        <taxon>Chelicerata</taxon>
        <taxon>Arachnida</taxon>
        <taxon>Acari</taxon>
        <taxon>Acariformes</taxon>
        <taxon>Trombidiformes</taxon>
        <taxon>Prostigmata</taxon>
        <taxon>Eleutherengona</taxon>
        <taxon>Raphignathae</taxon>
        <taxon>Tetranychoidea</taxon>
        <taxon>Tetranychidae</taxon>
        <taxon>Tetranychus</taxon>
    </lineage>
</organism>
<accession>T1K362</accession>
<dbReference type="AlphaFoldDB" id="T1K362"/>